<name>A0A6G7VNM6_9RHOB</name>
<dbReference type="InterPro" id="IPR010144">
    <property type="entry name" value="CRISPR-assoc_prot_Csd1-typ"/>
</dbReference>
<dbReference type="AlphaFoldDB" id="A0A6G7VNM6"/>
<keyword evidence="2" id="KW-1185">Reference proteome</keyword>
<reference evidence="1 2" key="1">
    <citation type="submission" date="2020-03" db="EMBL/GenBank/DDBJ databases">
        <title>Complete genome sequence of Monaibacterium sp. ALG8 with diverse plasmids.</title>
        <authorList>
            <person name="Sun C."/>
        </authorList>
    </citation>
    <scope>NUCLEOTIDE SEQUENCE [LARGE SCALE GENOMIC DNA]</scope>
    <source>
        <strain evidence="1 2">ALG8</strain>
    </source>
</reference>
<dbReference type="CDD" id="cd09757">
    <property type="entry name" value="Cas8c_I-C"/>
    <property type="match status" value="1"/>
</dbReference>
<dbReference type="RefSeq" id="WP_166192474.1">
    <property type="nucleotide sequence ID" value="NZ_CP049811.1"/>
</dbReference>
<sequence length="608" mass="65456">MTILAELAALYDRMPDLPRPGYSREAIGGEIVLRQDGTVVEINVLAAPDEKGKLRPRSISVPAAIKRASGIQPNLFWDKSAYVLGVIAAMGDDGKPLLDDLGHGVAGQGKRTATEHAAFVSVHTDLLVDVAMPSLIAFRTFLERWSWQDFAEYGYSPKLLDQNLVFRIQGDTQFLHDLPEVAALLAVQAEGGEICLVSGEIAPVARLHPSIKGVMGAQSSGASLVSFNDLAYESHGKKQGDNAPVSAQVAFAYGTALNALLARGSGQTLRVGDATVVFWVEAATPDQAVATSWLFAEALSPSPPEDADTAQNKVSAELVAIARGRWQDAPDYDPETRVFVLGLAPNAARLSVRFWHPGRLQDFAERIATFWDDLAIEPSPWLGLDGVSRPPAAWRLLYDIAALGDAKNIPPLLGGALMRSILTGANYPRMLLSSVIGRLRVEGTPTDRFSDGRRAAIIRAVLTRNTTQEVPMALDETSEDPAYVLGRLFGAFTYAERSYADRGATIRDKYMGGASATPARIFPMLMKGYEHNRAGLAKAGGQKVGAGIKADKAIAAILAKLPGDGVLPSALPLEDQGRFFIGFYHQLSAFYQKAEDSIFDDTLDGEIE</sequence>
<evidence type="ECO:0000313" key="1">
    <source>
        <dbReference type="EMBL" id="QIK41522.1"/>
    </source>
</evidence>
<dbReference type="NCBIfam" id="TIGR01863">
    <property type="entry name" value="cas_Csd1"/>
    <property type="match status" value="1"/>
</dbReference>
<proteinExistence type="predicted"/>
<gene>
    <name evidence="1" type="primary">cas8c</name>
    <name evidence="1" type="ORF">G8E03_12570</name>
</gene>
<dbReference type="KEGG" id="mon:G8E03_12570"/>
<dbReference type="Pfam" id="PF09709">
    <property type="entry name" value="Cas_Csd1"/>
    <property type="match status" value="1"/>
</dbReference>
<dbReference type="EMBL" id="CP049811">
    <property type="protein sequence ID" value="QIK41522.1"/>
    <property type="molecule type" value="Genomic_DNA"/>
</dbReference>
<protein>
    <submittedName>
        <fullName evidence="1">Type I-C CRISPR-associated protein Cas8c/Csd1</fullName>
    </submittedName>
</protein>
<organism evidence="1 2">
    <name type="scientific">Pontivivens nitratireducens</name>
    <dbReference type="NCBI Taxonomy" id="2758038"/>
    <lineage>
        <taxon>Bacteria</taxon>
        <taxon>Pseudomonadati</taxon>
        <taxon>Pseudomonadota</taxon>
        <taxon>Alphaproteobacteria</taxon>
        <taxon>Rhodobacterales</taxon>
        <taxon>Paracoccaceae</taxon>
        <taxon>Pontivivens</taxon>
    </lineage>
</organism>
<dbReference type="Proteomes" id="UP000500791">
    <property type="component" value="Chromosome"/>
</dbReference>
<accession>A0A6G7VNM6</accession>
<evidence type="ECO:0000313" key="2">
    <source>
        <dbReference type="Proteomes" id="UP000500791"/>
    </source>
</evidence>